<comment type="caution">
    <text evidence="1">The sequence shown here is derived from an EMBL/GenBank/DDBJ whole genome shotgun (WGS) entry which is preliminary data.</text>
</comment>
<reference evidence="1 2" key="1">
    <citation type="journal article" date="2016" name="Int. J. Syst. Evol. Microbiol.">
        <title>Pseudaminobacter manganicus sp. nov., isolated from sludge of a manganese mine.</title>
        <authorList>
            <person name="Li J."/>
            <person name="Huang J."/>
            <person name="Liao S."/>
            <person name="Wang G."/>
        </authorList>
    </citation>
    <scope>NUCLEOTIDE SEQUENCE [LARGE SCALE GENOMIC DNA]</scope>
    <source>
        <strain evidence="1 2">JH-7</strain>
    </source>
</reference>
<dbReference type="RefSeq" id="WP_080920523.1">
    <property type="nucleotide sequence ID" value="NZ_MDET01000024.1"/>
</dbReference>
<dbReference type="GO" id="GO:0043165">
    <property type="term" value="P:Gram-negative-bacterium-type cell outer membrane assembly"/>
    <property type="evidence" value="ECO:0007669"/>
    <property type="project" value="InterPro"/>
</dbReference>
<dbReference type="GO" id="GO:0019867">
    <property type="term" value="C:outer membrane"/>
    <property type="evidence" value="ECO:0007669"/>
    <property type="project" value="InterPro"/>
</dbReference>
<dbReference type="Gene3D" id="3.30.160.150">
    <property type="entry name" value="Lipoprotein like domain"/>
    <property type="match status" value="1"/>
</dbReference>
<evidence type="ECO:0008006" key="3">
    <source>
        <dbReference type="Google" id="ProtNLM"/>
    </source>
</evidence>
<accession>A0A1V8RN76</accession>
<proteinExistence type="predicted"/>
<keyword evidence="2" id="KW-1185">Reference proteome</keyword>
<gene>
    <name evidence="1" type="ORF">BFN67_20670</name>
</gene>
<dbReference type="Proteomes" id="UP000191905">
    <property type="component" value="Unassembled WGS sequence"/>
</dbReference>
<evidence type="ECO:0000313" key="1">
    <source>
        <dbReference type="EMBL" id="OQM74665.1"/>
    </source>
</evidence>
<sequence length="185" mass="19943">MSLPSTPAMRRIAFFGMFVSLSMVSACTVRPLYSNTPLSPGSTVTPAEQLASISVKPVTTRYAQQVRNNLIFGLTRGAGQPAVSAYSVDLAVKERIETTLVNQAGEDEDQPRAGAVVLTATYRLSDAKSGKQISTGTRSMSASFDRPLQEYATYRAQIDAENRAARELAEILQLSLAQDLARHGS</sequence>
<dbReference type="STRING" id="1873176.BFN67_20670"/>
<dbReference type="EMBL" id="MDET01000024">
    <property type="protein sequence ID" value="OQM74665.1"/>
    <property type="molecule type" value="Genomic_DNA"/>
</dbReference>
<organism evidence="1 2">
    <name type="scientific">Manganibacter manganicus</name>
    <dbReference type="NCBI Taxonomy" id="1873176"/>
    <lineage>
        <taxon>Bacteria</taxon>
        <taxon>Pseudomonadati</taxon>
        <taxon>Pseudomonadota</taxon>
        <taxon>Alphaproteobacteria</taxon>
        <taxon>Hyphomicrobiales</taxon>
        <taxon>Phyllobacteriaceae</taxon>
        <taxon>Manganibacter</taxon>
    </lineage>
</organism>
<evidence type="ECO:0000313" key="2">
    <source>
        <dbReference type="Proteomes" id="UP000191905"/>
    </source>
</evidence>
<protein>
    <recommendedName>
        <fullName evidence="3">LPS-assembly lipoprotein</fullName>
    </recommendedName>
</protein>
<name>A0A1V8RN76_9HYPH</name>
<dbReference type="OrthoDB" id="7678210at2"/>
<dbReference type="AlphaFoldDB" id="A0A1V8RN76"/>